<evidence type="ECO:0000313" key="4">
    <source>
        <dbReference type="EMBL" id="OGK51646.1"/>
    </source>
</evidence>
<dbReference type="Pfam" id="PF17782">
    <property type="entry name" value="WHD_DprA"/>
    <property type="match status" value="1"/>
</dbReference>
<name>A0A1F7J7R7_9BACT</name>
<dbReference type="PANTHER" id="PTHR43022:SF1">
    <property type="entry name" value="PROTEIN SMF"/>
    <property type="match status" value="1"/>
</dbReference>
<dbReference type="PANTHER" id="PTHR43022">
    <property type="entry name" value="PROTEIN SMF"/>
    <property type="match status" value="1"/>
</dbReference>
<dbReference type="Gene3D" id="1.10.10.10">
    <property type="entry name" value="Winged helix-like DNA-binding domain superfamily/Winged helix DNA-binding domain"/>
    <property type="match status" value="1"/>
</dbReference>
<dbReference type="EMBL" id="MGAR01000022">
    <property type="protein sequence ID" value="OGK51646.1"/>
    <property type="molecule type" value="Genomic_DNA"/>
</dbReference>
<gene>
    <name evidence="4" type="ORF">A2966_04960</name>
</gene>
<sequence>MEDTLPYYLGFSHFLGIGPIKFNLLKEHYSSLKKAYEAPFSDYQGMFGTNLANKFVDFRRRFDAAKVRQQIEQKGIIIVTREDKHFPQPFLNLADPPICLYVKGDLNSFDFSEDRYLAIVGTRKPTPYGRQVAYKFAYDLSLAGFIVVSGLAIGIDALAHRGALEAKGKTVAFLGCGVDIIYPPVNWSLYEEIIKTGGLVISEFPPGMTVLKGLFVARNRLISGLSRGVMVVEGLKDSGSLITARFAAEQGKEVFAPPSPITSPLAEAPNLLIKEGAKMVTSIDDILEEYHLQITPKNRDDLKEKLTDVENQIFSLLEQEARLPDDLADRLSWPVTKVLTLLSGLELEGIIEKNQQGKYQIKL</sequence>
<evidence type="ECO:0000313" key="5">
    <source>
        <dbReference type="Proteomes" id="UP000176480"/>
    </source>
</evidence>
<dbReference type="AlphaFoldDB" id="A0A1F7J7R7"/>
<protein>
    <submittedName>
        <fullName evidence="4">DNA protecting protein DprA</fullName>
    </submittedName>
</protein>
<feature type="domain" description="Smf/DprA SLOG" evidence="2">
    <location>
        <begin position="78"/>
        <end position="290"/>
    </location>
</feature>
<dbReference type="NCBIfam" id="TIGR00732">
    <property type="entry name" value="dprA"/>
    <property type="match status" value="1"/>
</dbReference>
<dbReference type="GO" id="GO:0009294">
    <property type="term" value="P:DNA-mediated transformation"/>
    <property type="evidence" value="ECO:0007669"/>
    <property type="project" value="InterPro"/>
</dbReference>
<dbReference type="SUPFAM" id="SSF102405">
    <property type="entry name" value="MCP/YpsA-like"/>
    <property type="match status" value="1"/>
</dbReference>
<dbReference type="STRING" id="1802067.A2966_04960"/>
<dbReference type="InterPro" id="IPR057666">
    <property type="entry name" value="DrpA_SLOG"/>
</dbReference>
<dbReference type="Gene3D" id="3.40.50.450">
    <property type="match status" value="1"/>
</dbReference>
<reference evidence="4 5" key="1">
    <citation type="journal article" date="2016" name="Nat. Commun.">
        <title>Thousands of microbial genomes shed light on interconnected biogeochemical processes in an aquifer system.</title>
        <authorList>
            <person name="Anantharaman K."/>
            <person name="Brown C.T."/>
            <person name="Hug L.A."/>
            <person name="Sharon I."/>
            <person name="Castelle C.J."/>
            <person name="Probst A.J."/>
            <person name="Thomas B.C."/>
            <person name="Singh A."/>
            <person name="Wilkins M.J."/>
            <person name="Karaoz U."/>
            <person name="Brodie E.L."/>
            <person name="Williams K.H."/>
            <person name="Hubbard S.S."/>
            <person name="Banfield J.F."/>
        </authorList>
    </citation>
    <scope>NUCLEOTIDE SEQUENCE [LARGE SCALE GENOMIC DNA]</scope>
</reference>
<dbReference type="Pfam" id="PF02481">
    <property type="entry name" value="DNA_processg_A"/>
    <property type="match status" value="1"/>
</dbReference>
<dbReference type="Proteomes" id="UP000176480">
    <property type="component" value="Unassembled WGS sequence"/>
</dbReference>
<dbReference type="InterPro" id="IPR003488">
    <property type="entry name" value="DprA"/>
</dbReference>
<feature type="domain" description="DprA winged helix" evidence="3">
    <location>
        <begin position="303"/>
        <end position="352"/>
    </location>
</feature>
<evidence type="ECO:0000259" key="2">
    <source>
        <dbReference type="Pfam" id="PF02481"/>
    </source>
</evidence>
<evidence type="ECO:0000256" key="1">
    <source>
        <dbReference type="ARBA" id="ARBA00006525"/>
    </source>
</evidence>
<proteinExistence type="inferred from homology"/>
<accession>A0A1F7J7R7</accession>
<comment type="similarity">
    <text evidence="1">Belongs to the DprA/Smf family.</text>
</comment>
<dbReference type="InterPro" id="IPR036388">
    <property type="entry name" value="WH-like_DNA-bd_sf"/>
</dbReference>
<comment type="caution">
    <text evidence="4">The sequence shown here is derived from an EMBL/GenBank/DDBJ whole genome shotgun (WGS) entry which is preliminary data.</text>
</comment>
<organism evidence="4 5">
    <name type="scientific">Candidatus Roizmanbacteria bacterium RIFCSPLOWO2_01_FULL_41_22</name>
    <dbReference type="NCBI Taxonomy" id="1802067"/>
    <lineage>
        <taxon>Bacteria</taxon>
        <taxon>Candidatus Roizmaniibacteriota</taxon>
    </lineage>
</organism>
<evidence type="ECO:0000259" key="3">
    <source>
        <dbReference type="Pfam" id="PF17782"/>
    </source>
</evidence>
<dbReference type="InterPro" id="IPR041614">
    <property type="entry name" value="DprA_WH"/>
</dbReference>